<evidence type="ECO:0000313" key="2">
    <source>
        <dbReference type="Proteomes" id="UP000034539"/>
    </source>
</evidence>
<sequence length="159" mass="18757">MEPLTQEEIEILLKEQEDGVLGLSDREDPYCIPMGYQYIDKSIYLSFFQTGRKWSYLTKNKKVCFNVFRWDDDRSSWQSVIIDGVLEKVTYIDEIKKVIEANKIRFGLEDSYLEKKIQYYKNSMENEKALKIYKIIPSKTGGSKMKRALGTSPLWKNQK</sequence>
<protein>
    <submittedName>
        <fullName evidence="1">Pyridoxamine 5\'-phosphate oxidase-related protein</fullName>
    </submittedName>
</protein>
<dbReference type="Pfam" id="PF12900">
    <property type="entry name" value="Pyridox_ox_2"/>
    <property type="match status" value="1"/>
</dbReference>
<dbReference type="SUPFAM" id="SSF50475">
    <property type="entry name" value="FMN-binding split barrel"/>
    <property type="match status" value="1"/>
</dbReference>
<accession>A0A0G0T426</accession>
<name>A0A0G0T426_9BACT</name>
<comment type="caution">
    <text evidence="1">The sequence shown here is derived from an EMBL/GenBank/DDBJ whole genome shotgun (WGS) entry which is preliminary data.</text>
</comment>
<gene>
    <name evidence="1" type="ORF">UT63_C0038G0007</name>
</gene>
<dbReference type="Proteomes" id="UP000034539">
    <property type="component" value="Unassembled WGS sequence"/>
</dbReference>
<proteinExistence type="predicted"/>
<dbReference type="AlphaFoldDB" id="A0A0G0T426"/>
<dbReference type="InterPro" id="IPR024747">
    <property type="entry name" value="Pyridox_Oxase-rel"/>
</dbReference>
<evidence type="ECO:0000313" key="1">
    <source>
        <dbReference type="EMBL" id="KKR32582.1"/>
    </source>
</evidence>
<dbReference type="Gene3D" id="2.30.110.10">
    <property type="entry name" value="Electron Transport, Fmn-binding Protein, Chain A"/>
    <property type="match status" value="1"/>
</dbReference>
<dbReference type="InterPro" id="IPR012349">
    <property type="entry name" value="Split_barrel_FMN-bd"/>
</dbReference>
<reference evidence="1 2" key="1">
    <citation type="journal article" date="2015" name="Nature">
        <title>rRNA introns, odd ribosomes, and small enigmatic genomes across a large radiation of phyla.</title>
        <authorList>
            <person name="Brown C.T."/>
            <person name="Hug L.A."/>
            <person name="Thomas B.C."/>
            <person name="Sharon I."/>
            <person name="Castelle C.J."/>
            <person name="Singh A."/>
            <person name="Wilkins M.J."/>
            <person name="Williams K.H."/>
            <person name="Banfield J.F."/>
        </authorList>
    </citation>
    <scope>NUCLEOTIDE SEQUENCE [LARGE SCALE GENOMIC DNA]</scope>
</reference>
<organism evidence="1 2">
    <name type="scientific">Candidatus Gottesmanbacteria bacterium GW2011_GWC2_39_8</name>
    <dbReference type="NCBI Taxonomy" id="1618450"/>
    <lineage>
        <taxon>Bacteria</taxon>
        <taxon>Candidatus Gottesmaniibacteriota</taxon>
    </lineage>
</organism>
<dbReference type="EMBL" id="LBXN01000038">
    <property type="protein sequence ID" value="KKR32582.1"/>
    <property type="molecule type" value="Genomic_DNA"/>
</dbReference>